<feature type="transmembrane region" description="Helical" evidence="6">
    <location>
        <begin position="296"/>
        <end position="318"/>
    </location>
</feature>
<dbReference type="Gene3D" id="1.20.1070.10">
    <property type="entry name" value="Rhodopsin 7-helix transmembrane proteins"/>
    <property type="match status" value="1"/>
</dbReference>
<evidence type="ECO:0000256" key="1">
    <source>
        <dbReference type="ARBA" id="ARBA00004370"/>
    </source>
</evidence>
<comment type="subcellular location">
    <subcellularLocation>
        <location evidence="1">Membrane</location>
    </subcellularLocation>
</comment>
<evidence type="ECO:0000313" key="8">
    <source>
        <dbReference type="EnsemblMetazoa" id="XP_038070800.1"/>
    </source>
</evidence>
<keyword evidence="5" id="KW-0297">G-protein coupled receptor</keyword>
<evidence type="ECO:0000256" key="3">
    <source>
        <dbReference type="ARBA" id="ARBA00022989"/>
    </source>
</evidence>
<feature type="transmembrane region" description="Helical" evidence="6">
    <location>
        <begin position="68"/>
        <end position="92"/>
    </location>
</feature>
<dbReference type="GeneID" id="119739798"/>
<dbReference type="PANTHER" id="PTHR45698">
    <property type="entry name" value="TRACE AMINE-ASSOCIATED RECEPTOR 19N-RELATED"/>
    <property type="match status" value="1"/>
</dbReference>
<organism evidence="8 9">
    <name type="scientific">Patiria miniata</name>
    <name type="common">Bat star</name>
    <name type="synonym">Asterina miniata</name>
    <dbReference type="NCBI Taxonomy" id="46514"/>
    <lineage>
        <taxon>Eukaryota</taxon>
        <taxon>Metazoa</taxon>
        <taxon>Echinodermata</taxon>
        <taxon>Eleutherozoa</taxon>
        <taxon>Asterozoa</taxon>
        <taxon>Asteroidea</taxon>
        <taxon>Valvatacea</taxon>
        <taxon>Valvatida</taxon>
        <taxon>Asterinidae</taxon>
        <taxon>Patiria</taxon>
    </lineage>
</organism>
<evidence type="ECO:0000256" key="5">
    <source>
        <dbReference type="RuleBase" id="RU000688"/>
    </source>
</evidence>
<keyword evidence="5" id="KW-0807">Transducer</keyword>
<dbReference type="SUPFAM" id="SSF81321">
    <property type="entry name" value="Family A G protein-coupled receptor-like"/>
    <property type="match status" value="1"/>
</dbReference>
<protein>
    <recommendedName>
        <fullName evidence="7">G-protein coupled receptors family 1 profile domain-containing protein</fullName>
    </recommendedName>
</protein>
<proteinExistence type="inferred from homology"/>
<dbReference type="SMART" id="SM01381">
    <property type="entry name" value="7TM_GPCR_Srsx"/>
    <property type="match status" value="1"/>
</dbReference>
<dbReference type="GO" id="GO:0004930">
    <property type="term" value="F:G protein-coupled receptor activity"/>
    <property type="evidence" value="ECO:0007669"/>
    <property type="project" value="UniProtKB-KW"/>
</dbReference>
<evidence type="ECO:0000259" key="7">
    <source>
        <dbReference type="PROSITE" id="PS50262"/>
    </source>
</evidence>
<dbReference type="RefSeq" id="XP_038070800.1">
    <property type="nucleotide sequence ID" value="XM_038214872.1"/>
</dbReference>
<keyword evidence="9" id="KW-1185">Reference proteome</keyword>
<evidence type="ECO:0000256" key="6">
    <source>
        <dbReference type="SAM" id="Phobius"/>
    </source>
</evidence>
<dbReference type="InterPro" id="IPR000276">
    <property type="entry name" value="GPCR_Rhodpsn"/>
</dbReference>
<evidence type="ECO:0000256" key="2">
    <source>
        <dbReference type="ARBA" id="ARBA00022692"/>
    </source>
</evidence>
<dbReference type="PRINTS" id="PR00237">
    <property type="entry name" value="GPCRRHODOPSN"/>
</dbReference>
<name>A0A914B3A4_PATMI</name>
<dbReference type="GO" id="GO:0016020">
    <property type="term" value="C:membrane"/>
    <property type="evidence" value="ECO:0007669"/>
    <property type="project" value="UniProtKB-SubCell"/>
</dbReference>
<feature type="transmembrane region" description="Helical" evidence="6">
    <location>
        <begin position="151"/>
        <end position="173"/>
    </location>
</feature>
<dbReference type="Pfam" id="PF00001">
    <property type="entry name" value="7tm_1"/>
    <property type="match status" value="1"/>
</dbReference>
<dbReference type="CDD" id="cd00637">
    <property type="entry name" value="7tm_classA_rhodopsin-like"/>
    <property type="match status" value="1"/>
</dbReference>
<keyword evidence="5" id="KW-0675">Receptor</keyword>
<feature type="transmembrane region" description="Helical" evidence="6">
    <location>
        <begin position="193"/>
        <end position="213"/>
    </location>
</feature>
<dbReference type="EnsemblMetazoa" id="XM_038214872.1">
    <property type="protein sequence ID" value="XP_038070800.1"/>
    <property type="gene ID" value="LOC119739798"/>
</dbReference>
<dbReference type="Proteomes" id="UP000887568">
    <property type="component" value="Unplaced"/>
</dbReference>
<feature type="transmembrane region" description="Helical" evidence="6">
    <location>
        <begin position="261"/>
        <end position="284"/>
    </location>
</feature>
<dbReference type="OrthoDB" id="5965524at2759"/>
<feature type="transmembrane region" description="Helical" evidence="6">
    <location>
        <begin position="112"/>
        <end position="130"/>
    </location>
</feature>
<dbReference type="OMA" id="VINKDRW"/>
<sequence>MATTMAPLNTTNDVGDELNPGWGISEIENSMVVRAIYGIIAVLGITGNFVVCLVLLRVPSLRSHTSNFLVHLSLVDLILCIWAVPFHLFPHVPDPSPGVGGDIKCRLYSSKFPLWTCALVSICSLVTVNLERYIAIVYPIKYKNIYTPRNTALMIAACWAIGIISNSYTFYVYGNNEDGHCVFFGWPTKGFQVVLGLWNFISYYLAPFIFMVITQWRVIKTLRDQAKMLKEKRERTVSTVRKSQYRKMWQVHAAQELEKTLLIVSITYAICWAPNQFLFIVFNLSPDPEIVDFGAAYYHFTVILAVANSCLNPIIYTMKNRPFRRGIRKVFGCPRGIHPKKQKPVAAEVATVNSSDIIRLGHGPGVIVQESTNETSQQV</sequence>
<evidence type="ECO:0000256" key="4">
    <source>
        <dbReference type="ARBA" id="ARBA00023136"/>
    </source>
</evidence>
<comment type="similarity">
    <text evidence="5">Belongs to the G-protein coupled receptor 1 family.</text>
</comment>
<feature type="transmembrane region" description="Helical" evidence="6">
    <location>
        <begin position="35"/>
        <end position="56"/>
    </location>
</feature>
<dbReference type="PROSITE" id="PS00237">
    <property type="entry name" value="G_PROTEIN_RECEP_F1_1"/>
    <property type="match status" value="1"/>
</dbReference>
<dbReference type="AlphaFoldDB" id="A0A914B3A4"/>
<reference evidence="8" key="1">
    <citation type="submission" date="2022-11" db="UniProtKB">
        <authorList>
            <consortium name="EnsemblMetazoa"/>
        </authorList>
    </citation>
    <scope>IDENTIFICATION</scope>
</reference>
<keyword evidence="2 5" id="KW-0812">Transmembrane</keyword>
<dbReference type="PROSITE" id="PS50262">
    <property type="entry name" value="G_PROTEIN_RECEP_F1_2"/>
    <property type="match status" value="1"/>
</dbReference>
<keyword evidence="3 6" id="KW-1133">Transmembrane helix</keyword>
<dbReference type="InterPro" id="IPR017452">
    <property type="entry name" value="GPCR_Rhodpsn_7TM"/>
</dbReference>
<evidence type="ECO:0000313" key="9">
    <source>
        <dbReference type="Proteomes" id="UP000887568"/>
    </source>
</evidence>
<keyword evidence="4 6" id="KW-0472">Membrane</keyword>
<feature type="domain" description="G-protein coupled receptors family 1 profile" evidence="7">
    <location>
        <begin position="47"/>
        <end position="316"/>
    </location>
</feature>
<accession>A0A914B3A4</accession>
<dbReference type="PANTHER" id="PTHR45698:SF1">
    <property type="entry name" value="TRACE AMINE-ASSOCIATED RECEPTOR 13C-LIKE"/>
    <property type="match status" value="1"/>
</dbReference>